<organism evidence="8 9">
    <name type="scientific">Winmispira thermophila (strain ATCC 49972 / DSM 6192 / RI 19.B1)</name>
    <name type="common">Spirochaeta thermophila</name>
    <dbReference type="NCBI Taxonomy" id="665571"/>
    <lineage>
        <taxon>Bacteria</taxon>
        <taxon>Pseudomonadati</taxon>
        <taxon>Spirochaetota</taxon>
        <taxon>Spirochaetia</taxon>
        <taxon>Winmispirales</taxon>
        <taxon>Winmispiraceae</taxon>
        <taxon>Winmispira</taxon>
    </lineage>
</organism>
<dbReference type="EC" id="2.1.1.297" evidence="5"/>
<reference key="1">
    <citation type="submission" date="2009-08" db="EMBL/GenBank/DDBJ databases">
        <title>The genome sequence of Spirochaeta thermophila DSM6192.</title>
        <authorList>
            <person name="Angelov A."/>
            <person name="Mientus M."/>
            <person name="Wittenberg S."/>
            <person name="Lehmann R."/>
            <person name="Liesegang H."/>
            <person name="Daniel R."/>
            <person name="Liebl W."/>
        </authorList>
    </citation>
    <scope>NUCLEOTIDE SEQUENCE</scope>
    <source>
        <strain>DSM 6192</strain>
    </source>
</reference>
<dbReference type="PANTHER" id="PTHR18895:SF74">
    <property type="entry name" value="MTRF1L RELEASE FACTOR GLUTAMINE METHYLTRANSFERASE"/>
    <property type="match status" value="1"/>
</dbReference>
<keyword evidence="3 5" id="KW-0949">S-adenosyl-L-methionine</keyword>
<evidence type="ECO:0000256" key="1">
    <source>
        <dbReference type="ARBA" id="ARBA00022603"/>
    </source>
</evidence>
<dbReference type="Pfam" id="PF17827">
    <property type="entry name" value="PrmC_N"/>
    <property type="match status" value="1"/>
</dbReference>
<keyword evidence="2 5" id="KW-0808">Transferase</keyword>
<comment type="function">
    <text evidence="5">Methylates the class 1 translation termination release factors RF1/PrfA and RF2/PrfB on the glutamine residue of the universally conserved GGQ motif.</text>
</comment>
<feature type="domain" description="Methyltransferase small" evidence="6">
    <location>
        <begin position="116"/>
        <end position="197"/>
    </location>
</feature>
<dbReference type="InterPro" id="IPR040758">
    <property type="entry name" value="PrmC_N"/>
</dbReference>
<evidence type="ECO:0000256" key="3">
    <source>
        <dbReference type="ARBA" id="ARBA00022691"/>
    </source>
</evidence>
<dbReference type="PaxDb" id="665571-STHERM_c19290"/>
<dbReference type="NCBIfam" id="TIGR03534">
    <property type="entry name" value="RF_mod_PrmC"/>
    <property type="match status" value="1"/>
</dbReference>
<accession>E0RQ11</accession>
<protein>
    <recommendedName>
        <fullName evidence="5">Release factor glutamine methyltransferase</fullName>
        <shortName evidence="5">RF MTase</shortName>
        <ecNumber evidence="5">2.1.1.297</ecNumber>
    </recommendedName>
    <alternativeName>
        <fullName evidence="5">N5-glutamine methyltransferase PrmC</fullName>
    </alternativeName>
    <alternativeName>
        <fullName evidence="5">Protein-(glutamine-N5) MTase PrmC</fullName>
    </alternativeName>
    <alternativeName>
        <fullName evidence="5">Protein-glutamine N-methyltransferase PrmC</fullName>
    </alternativeName>
</protein>
<dbReference type="Proteomes" id="UP000001296">
    <property type="component" value="Chromosome"/>
</dbReference>
<dbReference type="EMBL" id="CP001698">
    <property type="protein sequence ID" value="ADN02864.1"/>
    <property type="molecule type" value="Genomic_DNA"/>
</dbReference>
<dbReference type="KEGG" id="sta:STHERM_c19290"/>
<evidence type="ECO:0000259" key="6">
    <source>
        <dbReference type="Pfam" id="PF05175"/>
    </source>
</evidence>
<evidence type="ECO:0000256" key="4">
    <source>
        <dbReference type="ARBA" id="ARBA00048391"/>
    </source>
</evidence>
<dbReference type="InterPro" id="IPR007848">
    <property type="entry name" value="Small_mtfrase_dom"/>
</dbReference>
<dbReference type="CDD" id="cd02440">
    <property type="entry name" value="AdoMet_MTases"/>
    <property type="match status" value="1"/>
</dbReference>
<feature type="binding site" evidence="5">
    <location>
        <position position="188"/>
    </location>
    <ligand>
        <name>S-adenosyl-L-methionine</name>
        <dbReference type="ChEBI" id="CHEBI:59789"/>
    </ligand>
</feature>
<evidence type="ECO:0000259" key="7">
    <source>
        <dbReference type="Pfam" id="PF17827"/>
    </source>
</evidence>
<dbReference type="GO" id="GO:0102559">
    <property type="term" value="F:peptide chain release factor N(5)-glutamine methyltransferase activity"/>
    <property type="evidence" value="ECO:0007669"/>
    <property type="project" value="UniProtKB-EC"/>
</dbReference>
<feature type="binding site" evidence="5">
    <location>
        <begin position="188"/>
        <end position="191"/>
    </location>
    <ligand>
        <name>substrate</name>
    </ligand>
</feature>
<dbReference type="Pfam" id="PF05175">
    <property type="entry name" value="MTS"/>
    <property type="match status" value="1"/>
</dbReference>
<dbReference type="SUPFAM" id="SSF53335">
    <property type="entry name" value="S-adenosyl-L-methionine-dependent methyltransferases"/>
    <property type="match status" value="1"/>
</dbReference>
<keyword evidence="1 5" id="KW-0489">Methyltransferase</keyword>
<dbReference type="InterPro" id="IPR004556">
    <property type="entry name" value="HemK-like"/>
</dbReference>
<dbReference type="Gene3D" id="3.40.50.150">
    <property type="entry name" value="Vaccinia Virus protein VP39"/>
    <property type="match status" value="1"/>
</dbReference>
<comment type="catalytic activity">
    <reaction evidence="4 5">
        <text>L-glutaminyl-[peptide chain release factor] + S-adenosyl-L-methionine = N(5)-methyl-L-glutaminyl-[peptide chain release factor] + S-adenosyl-L-homocysteine + H(+)</text>
        <dbReference type="Rhea" id="RHEA:42896"/>
        <dbReference type="Rhea" id="RHEA-COMP:10271"/>
        <dbReference type="Rhea" id="RHEA-COMP:10272"/>
        <dbReference type="ChEBI" id="CHEBI:15378"/>
        <dbReference type="ChEBI" id="CHEBI:30011"/>
        <dbReference type="ChEBI" id="CHEBI:57856"/>
        <dbReference type="ChEBI" id="CHEBI:59789"/>
        <dbReference type="ChEBI" id="CHEBI:61891"/>
        <dbReference type="EC" id="2.1.1.297"/>
    </reaction>
</comment>
<gene>
    <name evidence="5" type="primary">prmC</name>
    <name evidence="8" type="ordered locus">STHERM_c19290</name>
</gene>
<evidence type="ECO:0000256" key="2">
    <source>
        <dbReference type="ARBA" id="ARBA00022679"/>
    </source>
</evidence>
<reference evidence="8 9" key="2">
    <citation type="journal article" date="2010" name="J. Bacteriol.">
        <title>Genome sequence of the polysaccharide-degrading, thermophilic anaerobe Spirochaeta thermophila DSM 6192.</title>
        <authorList>
            <person name="Angelov A."/>
            <person name="Liebl S."/>
            <person name="Ballschmiter M."/>
            <person name="Bomeke M."/>
            <person name="Lehmann R."/>
            <person name="Liesegang H."/>
            <person name="Daniel R."/>
            <person name="Liebl W."/>
        </authorList>
    </citation>
    <scope>NUCLEOTIDE SEQUENCE [LARGE SCALE GENOMIC DNA]</scope>
    <source>
        <strain evidence="9">ATCC 49972 / DSM 6192 / RI 19.B1</strain>
    </source>
</reference>
<dbReference type="PANTHER" id="PTHR18895">
    <property type="entry name" value="HEMK METHYLTRANSFERASE"/>
    <property type="match status" value="1"/>
</dbReference>
<dbReference type="NCBIfam" id="TIGR00536">
    <property type="entry name" value="hemK_fam"/>
    <property type="match status" value="1"/>
</dbReference>
<comment type="similarity">
    <text evidence="5">Belongs to the protein N5-glutamine methyltransferase family. PrmC subfamily.</text>
</comment>
<dbReference type="AlphaFoldDB" id="E0RQ11"/>
<dbReference type="HAMAP" id="MF_02126">
    <property type="entry name" value="RF_methyltr_PrmC"/>
    <property type="match status" value="1"/>
</dbReference>
<feature type="domain" description="Release factor glutamine methyltransferase N-terminal" evidence="7">
    <location>
        <begin position="6"/>
        <end position="76"/>
    </location>
</feature>
<dbReference type="InterPro" id="IPR019874">
    <property type="entry name" value="RF_methyltr_PrmC"/>
</dbReference>
<dbReference type="HOGENOM" id="CLU_018398_3_1_12"/>
<evidence type="ECO:0000313" key="8">
    <source>
        <dbReference type="EMBL" id="ADN02864.1"/>
    </source>
</evidence>
<dbReference type="InterPro" id="IPR050320">
    <property type="entry name" value="N5-glutamine_MTase"/>
</dbReference>
<proteinExistence type="inferred from homology"/>
<comment type="caution">
    <text evidence="5">Lacks conserved residue(s) required for the propagation of feature annotation.</text>
</comment>
<name>E0RQ11_WINT6</name>
<evidence type="ECO:0000313" key="9">
    <source>
        <dbReference type="Proteomes" id="UP000001296"/>
    </source>
</evidence>
<feature type="binding site" evidence="5">
    <location>
        <position position="146"/>
    </location>
    <ligand>
        <name>S-adenosyl-L-methionine</name>
        <dbReference type="ChEBI" id="CHEBI:59789"/>
    </ligand>
</feature>
<dbReference type="RefSeq" id="WP_013314703.1">
    <property type="nucleotide sequence ID" value="NC_014484.1"/>
</dbReference>
<evidence type="ECO:0000256" key="5">
    <source>
        <dbReference type="HAMAP-Rule" id="MF_02126"/>
    </source>
</evidence>
<sequence length="282" mass="30788">MSTYRELLTEATRTLTRAGIPTPFLDALLILSQASGLSKEALLASYPEPVPPETGRTFESLLARRLAGEPVSYIRGLKEFYGLTFHVDRRVLVPRPDTEVLVDAALTLIRRDPAITHIHDACTGTGCILIAILAHTPRPLTASASDVSEEALDVFRENASRLLGTVPPHHRSDLLSSVPGRFHLITANPPYLTEEEVAVMKASGWPEPALALASGPDGLSHIRRLIPQALDHLVPGGYLICEHHDAQADAVAELYREAGYTHVRHLPDLAGRRRATLARKPL</sequence>
<dbReference type="InterPro" id="IPR029063">
    <property type="entry name" value="SAM-dependent_MTases_sf"/>
</dbReference>
<dbReference type="Gene3D" id="1.10.8.10">
    <property type="entry name" value="DNA helicase RuvA subunit, C-terminal domain"/>
    <property type="match status" value="1"/>
</dbReference>
<dbReference type="GO" id="GO:0032259">
    <property type="term" value="P:methylation"/>
    <property type="evidence" value="ECO:0007669"/>
    <property type="project" value="UniProtKB-KW"/>
</dbReference>
<dbReference type="eggNOG" id="COG2890">
    <property type="taxonomic scope" value="Bacteria"/>
</dbReference>